<evidence type="ECO:0000313" key="8">
    <source>
        <dbReference type="EMBL" id="ADH88351.1"/>
    </source>
</evidence>
<dbReference type="EMBL" id="CP002026">
    <property type="protein sequence ID" value="ADH88351.1"/>
    <property type="molecule type" value="Genomic_DNA"/>
</dbReference>
<protein>
    <recommendedName>
        <fullName evidence="2">carbonic anhydrase</fullName>
        <ecNumber evidence="2">4.2.1.1</ecNumber>
    </recommendedName>
</protein>
<dbReference type="Gene3D" id="3.40.1050.10">
    <property type="entry name" value="Carbonic anhydrase"/>
    <property type="match status" value="1"/>
</dbReference>
<gene>
    <name evidence="8" type="ordered locus">Snov_1031</name>
</gene>
<keyword evidence="3 6" id="KW-0862">Zinc</keyword>
<evidence type="ECO:0000256" key="5">
    <source>
        <dbReference type="ARBA" id="ARBA00048348"/>
    </source>
</evidence>
<accession>D7A6X7</accession>
<dbReference type="STRING" id="639283.Snov_1031"/>
<evidence type="ECO:0000256" key="4">
    <source>
        <dbReference type="ARBA" id="ARBA00023239"/>
    </source>
</evidence>
<evidence type="ECO:0000256" key="2">
    <source>
        <dbReference type="ARBA" id="ARBA00012925"/>
    </source>
</evidence>
<evidence type="ECO:0000313" key="9">
    <source>
        <dbReference type="Proteomes" id="UP000006633"/>
    </source>
</evidence>
<name>D7A6X7_ANCN5</name>
<keyword evidence="6" id="KW-0479">Metal-binding</keyword>
<dbReference type="AlphaFoldDB" id="D7A6X7"/>
<feature type="binding site" evidence="6">
    <location>
        <position position="94"/>
    </location>
    <ligand>
        <name>Zn(2+)</name>
        <dbReference type="ChEBI" id="CHEBI:29105"/>
    </ligand>
</feature>
<feature type="binding site" evidence="6">
    <location>
        <position position="96"/>
    </location>
    <ligand>
        <name>Zn(2+)</name>
        <dbReference type="ChEBI" id="CHEBI:29105"/>
    </ligand>
</feature>
<dbReference type="Pfam" id="PF00484">
    <property type="entry name" value="Pro_CA"/>
    <property type="match status" value="1"/>
</dbReference>
<dbReference type="SUPFAM" id="SSF53056">
    <property type="entry name" value="beta-carbonic anhydrase, cab"/>
    <property type="match status" value="1"/>
</dbReference>
<sequence>MCNQHPFMLSRRRLFGAGIGAASATFLGGFALPAFAQTAEPAPPQNAISPDAALAQIMEGNARYVANTPSVKDFSAGRAARTKGQYPIVGLLSCADSRVSPELAFDQEPGDLFVVRVAGNFLDDDGLASLEYGVKFLGVPLLMVLGHTNCGAVDAAIKVVRDKITLPGHLDELVANITPAAEAALKTKPDNPLDAAIVENVRLNVKELQDATPVISEFATSGKIKVVGGLYDLASGKVTVI</sequence>
<dbReference type="GO" id="GO:0015976">
    <property type="term" value="P:carbon utilization"/>
    <property type="evidence" value="ECO:0007669"/>
    <property type="project" value="InterPro"/>
</dbReference>
<dbReference type="EC" id="4.2.1.1" evidence="2"/>
<evidence type="ECO:0000256" key="6">
    <source>
        <dbReference type="PIRSR" id="PIRSR601765-1"/>
    </source>
</evidence>
<proteinExistence type="inferred from homology"/>
<comment type="similarity">
    <text evidence="1">Belongs to the beta-class carbonic anhydrase family.</text>
</comment>
<dbReference type="CDD" id="cd03378">
    <property type="entry name" value="beta_CA_cladeC"/>
    <property type="match status" value="1"/>
</dbReference>
<dbReference type="PANTHER" id="PTHR11002">
    <property type="entry name" value="CARBONIC ANHYDRASE"/>
    <property type="match status" value="1"/>
</dbReference>
<keyword evidence="9" id="KW-1185">Reference proteome</keyword>
<feature type="chain" id="PRO_5003092232" description="carbonic anhydrase" evidence="7">
    <location>
        <begin position="37"/>
        <end position="241"/>
    </location>
</feature>
<dbReference type="RefSeq" id="WP_013165856.1">
    <property type="nucleotide sequence ID" value="NC_014217.1"/>
</dbReference>
<dbReference type="GO" id="GO:0004089">
    <property type="term" value="F:carbonate dehydratase activity"/>
    <property type="evidence" value="ECO:0007669"/>
    <property type="project" value="UniProtKB-EC"/>
</dbReference>
<dbReference type="PROSITE" id="PS00704">
    <property type="entry name" value="PROK_CO2_ANHYDRASE_1"/>
    <property type="match status" value="1"/>
</dbReference>
<dbReference type="PROSITE" id="PS51318">
    <property type="entry name" value="TAT"/>
    <property type="match status" value="1"/>
</dbReference>
<dbReference type="InterPro" id="IPR001765">
    <property type="entry name" value="Carbonic_anhydrase"/>
</dbReference>
<dbReference type="OrthoDB" id="9797527at2"/>
<dbReference type="eggNOG" id="COG0288">
    <property type="taxonomic scope" value="Bacteria"/>
</dbReference>
<feature type="binding site" evidence="6">
    <location>
        <position position="147"/>
    </location>
    <ligand>
        <name>Zn(2+)</name>
        <dbReference type="ChEBI" id="CHEBI:29105"/>
    </ligand>
</feature>
<evidence type="ECO:0000256" key="7">
    <source>
        <dbReference type="SAM" id="SignalP"/>
    </source>
</evidence>
<keyword evidence="7" id="KW-0732">Signal</keyword>
<dbReference type="HOGENOM" id="CLU_053879_4_2_5"/>
<dbReference type="InterPro" id="IPR006311">
    <property type="entry name" value="TAT_signal"/>
</dbReference>
<feature type="binding site" evidence="6">
    <location>
        <position position="150"/>
    </location>
    <ligand>
        <name>Zn(2+)</name>
        <dbReference type="ChEBI" id="CHEBI:29105"/>
    </ligand>
</feature>
<organism evidence="8 9">
    <name type="scientific">Ancylobacter novellus (strain ATCC 8093 / DSM 506 / JCM 20403 / CCM 1077 / IAM 12100 / NBRC 12443 / NCIMB 10456)</name>
    <name type="common">Starkeya novella</name>
    <dbReference type="NCBI Taxonomy" id="639283"/>
    <lineage>
        <taxon>Bacteria</taxon>
        <taxon>Pseudomonadati</taxon>
        <taxon>Pseudomonadota</taxon>
        <taxon>Alphaproteobacteria</taxon>
        <taxon>Hyphomicrobiales</taxon>
        <taxon>Xanthobacteraceae</taxon>
        <taxon>Ancylobacter</taxon>
    </lineage>
</organism>
<dbReference type="GO" id="GO:0008270">
    <property type="term" value="F:zinc ion binding"/>
    <property type="evidence" value="ECO:0007669"/>
    <property type="project" value="InterPro"/>
</dbReference>
<evidence type="ECO:0000256" key="1">
    <source>
        <dbReference type="ARBA" id="ARBA00006217"/>
    </source>
</evidence>
<reference evidence="8 9" key="1">
    <citation type="journal article" date="2012" name="Stand. Genomic Sci.">
        <title>Complete genome sequence of the facultatively chemolithoautotrophic and methylotrophic alpha Proteobacterium Starkeya novella type strain (ATCC 8093(T)).</title>
        <authorList>
            <person name="Kappler U."/>
            <person name="Davenport K."/>
            <person name="Beatson S."/>
            <person name="Lucas S."/>
            <person name="Lapidus A."/>
            <person name="Copeland A."/>
            <person name="Berry K.W."/>
            <person name="Glavina Del Rio T."/>
            <person name="Hammon N."/>
            <person name="Dalin E."/>
            <person name="Tice H."/>
            <person name="Pitluck S."/>
            <person name="Richardson P."/>
            <person name="Bruce D."/>
            <person name="Goodwin L.A."/>
            <person name="Han C."/>
            <person name="Tapia R."/>
            <person name="Detter J.C."/>
            <person name="Chang Y.J."/>
            <person name="Jeffries C.D."/>
            <person name="Land M."/>
            <person name="Hauser L."/>
            <person name="Kyrpides N.C."/>
            <person name="Goker M."/>
            <person name="Ivanova N."/>
            <person name="Klenk H.P."/>
            <person name="Woyke T."/>
        </authorList>
    </citation>
    <scope>NUCLEOTIDE SEQUENCE [LARGE SCALE GENOMIC DNA]</scope>
    <source>
        <strain evidence="9">ATCC 8093 / DSM 506 / JCM 20403 / CCM 1077 / IAM 12100 / NBRC 12443 / NCIMB 10456</strain>
    </source>
</reference>
<evidence type="ECO:0000256" key="3">
    <source>
        <dbReference type="ARBA" id="ARBA00022833"/>
    </source>
</evidence>
<dbReference type="InterPro" id="IPR036874">
    <property type="entry name" value="Carbonic_anhydrase_sf"/>
</dbReference>
<dbReference type="Proteomes" id="UP000006633">
    <property type="component" value="Chromosome"/>
</dbReference>
<dbReference type="KEGG" id="sno:Snov_1031"/>
<keyword evidence="4" id="KW-0456">Lyase</keyword>
<comment type="catalytic activity">
    <reaction evidence="5">
        <text>hydrogencarbonate + H(+) = CO2 + H2O</text>
        <dbReference type="Rhea" id="RHEA:10748"/>
        <dbReference type="ChEBI" id="CHEBI:15377"/>
        <dbReference type="ChEBI" id="CHEBI:15378"/>
        <dbReference type="ChEBI" id="CHEBI:16526"/>
        <dbReference type="ChEBI" id="CHEBI:17544"/>
        <dbReference type="EC" id="4.2.1.1"/>
    </reaction>
</comment>
<dbReference type="SMART" id="SM00947">
    <property type="entry name" value="Pro_CA"/>
    <property type="match status" value="1"/>
</dbReference>
<feature type="signal peptide" evidence="7">
    <location>
        <begin position="1"/>
        <end position="36"/>
    </location>
</feature>
<dbReference type="PANTHER" id="PTHR11002:SF79">
    <property type="entry name" value="CARBONIC ANHYDRASE 2"/>
    <property type="match status" value="1"/>
</dbReference>
<dbReference type="InterPro" id="IPR015892">
    <property type="entry name" value="Carbonic_anhydrase_CS"/>
</dbReference>
<comment type="cofactor">
    <cofactor evidence="6">
        <name>Zn(2+)</name>
        <dbReference type="ChEBI" id="CHEBI:29105"/>
    </cofactor>
    <text evidence="6">Binds 1 zinc ion per subunit.</text>
</comment>